<dbReference type="InterPro" id="IPR012337">
    <property type="entry name" value="RNaseH-like_sf"/>
</dbReference>
<evidence type="ECO:0008006" key="3">
    <source>
        <dbReference type="Google" id="ProtNLM"/>
    </source>
</evidence>
<dbReference type="Proteomes" id="UP000765509">
    <property type="component" value="Unassembled WGS sequence"/>
</dbReference>
<dbReference type="PANTHER" id="PTHR37984">
    <property type="entry name" value="PROTEIN CBG26694"/>
    <property type="match status" value="1"/>
</dbReference>
<protein>
    <recommendedName>
        <fullName evidence="3">Integrase catalytic domain-containing protein</fullName>
    </recommendedName>
</protein>
<dbReference type="InterPro" id="IPR050951">
    <property type="entry name" value="Retrovirus_Pol_polyprotein"/>
</dbReference>
<comment type="caution">
    <text evidence="1">The sequence shown here is derived from an EMBL/GenBank/DDBJ whole genome shotgun (WGS) entry which is preliminary data.</text>
</comment>
<dbReference type="EMBL" id="AVOT02035843">
    <property type="protein sequence ID" value="MBW0530269.1"/>
    <property type="molecule type" value="Genomic_DNA"/>
</dbReference>
<keyword evidence="2" id="KW-1185">Reference proteome</keyword>
<evidence type="ECO:0000313" key="2">
    <source>
        <dbReference type="Proteomes" id="UP000765509"/>
    </source>
</evidence>
<dbReference type="InterPro" id="IPR036397">
    <property type="entry name" value="RNaseH_sf"/>
</dbReference>
<proteinExistence type="predicted"/>
<sequence>MIHIQDPKSPLEVVHMDWVTELPPSGDRSYNSCLVIVDRYSKTPTFLPCNKDDTAMDTALLLWNLFISHMLSFKNIINDRDSKFPSALWTNIHELFGTFTTMGETPPNWCSWKDKPPPGYASFIHLLVPLSVFL</sequence>
<reference evidence="1" key="1">
    <citation type="submission" date="2021-03" db="EMBL/GenBank/DDBJ databases">
        <title>Draft genome sequence of rust myrtle Austropuccinia psidii MF-1, a brazilian biotype.</title>
        <authorList>
            <person name="Quecine M.C."/>
            <person name="Pachon D.M.R."/>
            <person name="Bonatelli M.L."/>
            <person name="Correr F.H."/>
            <person name="Franceschini L.M."/>
            <person name="Leite T.F."/>
            <person name="Margarido G.R.A."/>
            <person name="Almeida C.A."/>
            <person name="Ferrarezi J.A."/>
            <person name="Labate C.A."/>
        </authorList>
    </citation>
    <scope>NUCLEOTIDE SEQUENCE</scope>
    <source>
        <strain evidence="1">MF-1</strain>
    </source>
</reference>
<dbReference type="GO" id="GO:0003676">
    <property type="term" value="F:nucleic acid binding"/>
    <property type="evidence" value="ECO:0007669"/>
    <property type="project" value="InterPro"/>
</dbReference>
<accession>A0A9Q3F0C7</accession>
<dbReference type="Gene3D" id="3.30.420.10">
    <property type="entry name" value="Ribonuclease H-like superfamily/Ribonuclease H"/>
    <property type="match status" value="1"/>
</dbReference>
<gene>
    <name evidence="1" type="ORF">O181_069984</name>
</gene>
<dbReference type="SUPFAM" id="SSF53098">
    <property type="entry name" value="Ribonuclease H-like"/>
    <property type="match status" value="1"/>
</dbReference>
<dbReference type="PANTHER" id="PTHR37984:SF5">
    <property type="entry name" value="PROTEIN NYNRIN-LIKE"/>
    <property type="match status" value="1"/>
</dbReference>
<organism evidence="1 2">
    <name type="scientific">Austropuccinia psidii MF-1</name>
    <dbReference type="NCBI Taxonomy" id="1389203"/>
    <lineage>
        <taxon>Eukaryota</taxon>
        <taxon>Fungi</taxon>
        <taxon>Dikarya</taxon>
        <taxon>Basidiomycota</taxon>
        <taxon>Pucciniomycotina</taxon>
        <taxon>Pucciniomycetes</taxon>
        <taxon>Pucciniales</taxon>
        <taxon>Sphaerophragmiaceae</taxon>
        <taxon>Austropuccinia</taxon>
    </lineage>
</organism>
<name>A0A9Q3F0C7_9BASI</name>
<dbReference type="AlphaFoldDB" id="A0A9Q3F0C7"/>
<evidence type="ECO:0000313" key="1">
    <source>
        <dbReference type="EMBL" id="MBW0530269.1"/>
    </source>
</evidence>